<gene>
    <name evidence="1" type="ORF">MOS_635</name>
</gene>
<proteinExistence type="predicted"/>
<evidence type="ECO:0000313" key="1">
    <source>
        <dbReference type="EMBL" id="AFX74538.1"/>
    </source>
</evidence>
<protein>
    <submittedName>
        <fullName evidence="1">Uncharacterized protein</fullName>
    </submittedName>
</protein>
<dbReference type="Proteomes" id="UP000009399">
    <property type="component" value="Chromosome"/>
</dbReference>
<reference evidence="1 2" key="1">
    <citation type="journal article" date="2013" name="Genome Announc.">
        <title>Complete Genome Sequence of Mycoplasma hyorhinis Strain SK76.</title>
        <authorList>
            <person name="Goodison S."/>
            <person name="Urquidi V."/>
            <person name="Kumar D."/>
            <person name="Reyes L."/>
            <person name="Rosser C.J."/>
        </authorList>
    </citation>
    <scope>NUCLEOTIDE SEQUENCE [LARGE SCALE GENOMIC DNA]</scope>
    <source>
        <strain evidence="1 2">SK76</strain>
    </source>
</reference>
<dbReference type="RefSeq" id="WP_015084261.1">
    <property type="nucleotide sequence ID" value="NC_019552.1"/>
</dbReference>
<organism evidence="1 2">
    <name type="scientific">Mesomycoplasma hyorhinis SK76</name>
    <dbReference type="NCBI Taxonomy" id="1118964"/>
    <lineage>
        <taxon>Bacteria</taxon>
        <taxon>Bacillati</taxon>
        <taxon>Mycoplasmatota</taxon>
        <taxon>Mycoplasmoidales</taxon>
        <taxon>Metamycoplasmataceae</taxon>
        <taxon>Mesomycoplasma</taxon>
    </lineage>
</organism>
<sequence length="62" mass="7296">MRNLFTTFKILTFYFKIPEWACHTDIDNSLLANFSITFKPNFTAYSADFALIKFLETTTDLF</sequence>
<dbReference type="AlphaFoldDB" id="A0AAI8FE79"/>
<name>A0AAI8FE79_MESHY</name>
<dbReference type="KEGG" id="mhs:MOS_635"/>
<accession>A0AAI8FE79</accession>
<evidence type="ECO:0000313" key="2">
    <source>
        <dbReference type="Proteomes" id="UP000009399"/>
    </source>
</evidence>
<dbReference type="EMBL" id="CP003914">
    <property type="protein sequence ID" value="AFX74538.1"/>
    <property type="molecule type" value="Genomic_DNA"/>
</dbReference>